<reference evidence="3" key="1">
    <citation type="submission" date="2016-09" db="EMBL/GenBank/DDBJ databases">
        <title>Genomics of Clostridium taeniosporum, an organism which forms endospores with ribbon-like appendages.</title>
        <authorList>
            <person name="Walker J.R."/>
        </authorList>
    </citation>
    <scope>NUCLEOTIDE SEQUENCE [LARGE SCALE GENOMIC DNA]</scope>
    <source>
        <strain evidence="3">1/k</strain>
    </source>
</reference>
<dbReference type="EMBL" id="CP017253">
    <property type="protein sequence ID" value="AOR24296.1"/>
    <property type="molecule type" value="Genomic_DNA"/>
</dbReference>
<accession>A0A1D7XLT8</accession>
<dbReference type="OrthoDB" id="1624444at2"/>
<gene>
    <name evidence="2" type="ORF">BGI42_11360</name>
</gene>
<evidence type="ECO:0000313" key="3">
    <source>
        <dbReference type="Proteomes" id="UP000094652"/>
    </source>
</evidence>
<feature type="coiled-coil region" evidence="1">
    <location>
        <begin position="190"/>
        <end position="224"/>
    </location>
</feature>
<name>A0A1D7XLT8_9CLOT</name>
<evidence type="ECO:0000313" key="2">
    <source>
        <dbReference type="EMBL" id="AOR24296.1"/>
    </source>
</evidence>
<dbReference type="STRING" id="394958.BGI42_11360"/>
<evidence type="ECO:0000256" key="1">
    <source>
        <dbReference type="SAM" id="Coils"/>
    </source>
</evidence>
<keyword evidence="3" id="KW-1185">Reference proteome</keyword>
<proteinExistence type="predicted"/>
<dbReference type="Proteomes" id="UP000094652">
    <property type="component" value="Chromosome"/>
</dbReference>
<protein>
    <recommendedName>
        <fullName evidence="4">Viral A-type inclusion protein</fullName>
    </recommendedName>
</protein>
<dbReference type="RefSeq" id="WP_069680431.1">
    <property type="nucleotide sequence ID" value="NZ_CP017253.2"/>
</dbReference>
<organism evidence="2 3">
    <name type="scientific">Clostridium taeniosporum</name>
    <dbReference type="NCBI Taxonomy" id="394958"/>
    <lineage>
        <taxon>Bacteria</taxon>
        <taxon>Bacillati</taxon>
        <taxon>Bacillota</taxon>
        <taxon>Clostridia</taxon>
        <taxon>Eubacteriales</taxon>
        <taxon>Clostridiaceae</taxon>
        <taxon>Clostridium</taxon>
    </lineage>
</organism>
<dbReference type="AlphaFoldDB" id="A0A1D7XLT8"/>
<keyword evidence="1" id="KW-0175">Coiled coil</keyword>
<sequence>MIQELQTGILDINNKYNIDFSCKQLDDIILSIIVYDKSLPADLSNYNCRLKAFKADQVPVIQNTNISIKGNVVTIKASKQLTTTQGTVKAELQFINKTTGEKKSTFYINIEVVASVLGIDRIISTPTCTLLEIIDKKLEQVENIGDVLEESKKTRDDLVIKTNTANKSKKDLVQVTTAANNKKKEVEGIIKNADATKNSLANTINNKKQEVNTAIKNANSIKDNLVSTGNKIKKDIDNSSTIATSKKIKLDKSNVQAEKNIETLNSFGDASQLTKDVTTLKTKVLENTLTSITTDSTLTKLPNSENSFVRNMQILGKTLQNLVGAKAVPSNSIVEGSKWIVKGESNTKKDSRLIFSEGLIEDNHLYTVILTVEKNDYPKGELALKFNLNNYNTEDRGYFKIYGGETGTIIKVIKTEPISNIEYPYIETIKSTANIIVSDVMILEGEVKEIPPYFKGIQSTGEAEGNKISILSKSKNLLDTNNDVKLRLNPNGYCSWDGNKLVVDTGDKPARYFACYFQIKLYKGVNYKIDFKPNIISGIRMCDIKTLNNGYITKANPKTNFTVPNTDYYNIIFYSTGDTEALGKTEYTDIIIVANSDDTNYVEPKTDKTTILVGNEPLKGLPDGTADIIDVEKNERTVNVGQMMLDEAGNYELWRNSDTKKTLGVIYFNPLIRNVDYYSQNPVICNKLPTAKSVVSINNEEWDSPVIAQWSEYNKFALRIPKSELSTLDIAGVKKWIKDNKLEVYYRLANPITEKLDIKDTLQTFTDGYMQLDNAITPVTHLEYSTNLPSALDGLTQITDKLVDDVTNVEITISDMDAELDEARKGKATLNKRLEEDTKNITQLSNPSLLINDSFQVWQRGERFDSPNRTFTADRWYFCGDGSDYEVSKSNGLKLNVTKFQGTYLNMEYHFDLDLYEKLKGKQVTISIKLKNKSLINYIGLRAYPDNSKRIVNTKSKDFYTWTTTVPVCSSNCTKFTFYLQKLSEGILDIEYIKLELGSVATPFVPRSYGEELMLCQRYYQVATVPTQMVMCDENQIAICVPLQNKMRAKPSLTENPSIFLHDGKGKVYDFGNNITKIALGDSAFFMESSSTKIQIPNNLMCSVNQSSAKNNNSSGMANVKLDAEIY</sequence>
<evidence type="ECO:0008006" key="4">
    <source>
        <dbReference type="Google" id="ProtNLM"/>
    </source>
</evidence>
<dbReference type="KEGG" id="ctae:BGI42_11360"/>
<feature type="coiled-coil region" evidence="1">
    <location>
        <begin position="813"/>
        <end position="840"/>
    </location>
</feature>